<sequence>MDLLRKELHGGLMNCTRSPVIRRRRRRGANHVSRGIFNYLIFSGTGARLSGTAPFDKERLTLVNTSST</sequence>
<accession>A0A816J7J1</accession>
<dbReference type="Proteomes" id="UP001295469">
    <property type="component" value="Chromosome C09"/>
</dbReference>
<organism evidence="1">
    <name type="scientific">Brassica napus</name>
    <name type="common">Rape</name>
    <dbReference type="NCBI Taxonomy" id="3708"/>
    <lineage>
        <taxon>Eukaryota</taxon>
        <taxon>Viridiplantae</taxon>
        <taxon>Streptophyta</taxon>
        <taxon>Embryophyta</taxon>
        <taxon>Tracheophyta</taxon>
        <taxon>Spermatophyta</taxon>
        <taxon>Magnoliopsida</taxon>
        <taxon>eudicotyledons</taxon>
        <taxon>Gunneridae</taxon>
        <taxon>Pentapetalae</taxon>
        <taxon>rosids</taxon>
        <taxon>malvids</taxon>
        <taxon>Brassicales</taxon>
        <taxon>Brassicaceae</taxon>
        <taxon>Brassiceae</taxon>
        <taxon>Brassica</taxon>
    </lineage>
</organism>
<dbReference type="EMBL" id="HG994373">
    <property type="protein sequence ID" value="CAF1784411.1"/>
    <property type="molecule type" value="Genomic_DNA"/>
</dbReference>
<protein>
    <submittedName>
        <fullName evidence="1">(rape) hypothetical protein</fullName>
    </submittedName>
</protein>
<proteinExistence type="predicted"/>
<evidence type="ECO:0000313" key="1">
    <source>
        <dbReference type="EMBL" id="CAF1784411.1"/>
    </source>
</evidence>
<name>A0A816J7J1_BRANA</name>
<gene>
    <name evidence="1" type="ORF">DARMORV10_C09P62540.1</name>
</gene>
<reference evidence="1" key="1">
    <citation type="submission" date="2021-01" db="EMBL/GenBank/DDBJ databases">
        <authorList>
            <consortium name="Genoscope - CEA"/>
            <person name="William W."/>
        </authorList>
    </citation>
    <scope>NUCLEOTIDE SEQUENCE</scope>
</reference>
<dbReference type="AlphaFoldDB" id="A0A816J7J1"/>